<proteinExistence type="inferred from homology"/>
<evidence type="ECO:0000259" key="9">
    <source>
        <dbReference type="PROSITE" id="PS50217"/>
    </source>
</evidence>
<dbReference type="CDD" id="cd14692">
    <property type="entry name" value="bZIP_ATF4"/>
    <property type="match status" value="1"/>
</dbReference>
<evidence type="ECO:0000256" key="6">
    <source>
        <dbReference type="ARBA" id="ARBA00023242"/>
    </source>
</evidence>
<reference evidence="10" key="2">
    <citation type="submission" date="2015-02" db="UniProtKB">
        <authorList>
            <consortium name="EnsemblMetazoa"/>
        </authorList>
    </citation>
    <scope>IDENTIFICATION</scope>
</reference>
<comment type="subcellular location">
    <subcellularLocation>
        <location evidence="1">Nucleus</location>
    </subcellularLocation>
</comment>
<dbReference type="SMART" id="SM00338">
    <property type="entry name" value="BRLZ"/>
    <property type="match status" value="1"/>
</dbReference>
<dbReference type="InterPro" id="IPR004827">
    <property type="entry name" value="bZIP"/>
</dbReference>
<dbReference type="EnsemblMetazoa" id="SMAR007512-RA">
    <property type="protein sequence ID" value="SMAR007512-PA"/>
    <property type="gene ID" value="SMAR007512"/>
</dbReference>
<accession>T1J1U0</accession>
<feature type="region of interest" description="Disordered" evidence="8">
    <location>
        <begin position="144"/>
        <end position="174"/>
    </location>
</feature>
<dbReference type="PANTHER" id="PTHR13044:SF14">
    <property type="entry name" value="CRYPTOCEPHAL, ISOFORM A"/>
    <property type="match status" value="1"/>
</dbReference>
<dbReference type="HOGENOM" id="CLU_1226189_0_0_1"/>
<dbReference type="GO" id="GO:0000977">
    <property type="term" value="F:RNA polymerase II transcription regulatory region sequence-specific DNA binding"/>
    <property type="evidence" value="ECO:0007669"/>
    <property type="project" value="TreeGrafter"/>
</dbReference>
<feature type="coiled-coil region" evidence="7">
    <location>
        <begin position="175"/>
        <end position="209"/>
    </location>
</feature>
<dbReference type="STRING" id="126957.T1J1U0"/>
<name>T1J1U0_STRMM</name>
<keyword evidence="5" id="KW-0804">Transcription</keyword>
<evidence type="ECO:0000256" key="5">
    <source>
        <dbReference type="ARBA" id="ARBA00023163"/>
    </source>
</evidence>
<keyword evidence="4" id="KW-0238">DNA-binding</keyword>
<dbReference type="AlphaFoldDB" id="T1J1U0"/>
<dbReference type="FunFam" id="1.20.5.170:FF:000021">
    <property type="entry name" value="Cyclic AMP-dependent transcription factor ATF-4"/>
    <property type="match status" value="1"/>
</dbReference>
<protein>
    <recommendedName>
        <fullName evidence="9">BZIP domain-containing protein</fullName>
    </recommendedName>
</protein>
<evidence type="ECO:0000256" key="4">
    <source>
        <dbReference type="ARBA" id="ARBA00023125"/>
    </source>
</evidence>
<dbReference type="Pfam" id="PF00170">
    <property type="entry name" value="bZIP_1"/>
    <property type="match status" value="1"/>
</dbReference>
<dbReference type="InterPro" id="IPR046347">
    <property type="entry name" value="bZIP_sf"/>
</dbReference>
<evidence type="ECO:0000256" key="3">
    <source>
        <dbReference type="ARBA" id="ARBA00023015"/>
    </source>
</evidence>
<evidence type="ECO:0000313" key="11">
    <source>
        <dbReference type="Proteomes" id="UP000014500"/>
    </source>
</evidence>
<evidence type="ECO:0000256" key="7">
    <source>
        <dbReference type="SAM" id="Coils"/>
    </source>
</evidence>
<sequence>MAFLSIRGAEEALSLWDPMEDLQTAAECVDFDFLSNDWVNTDEGHKLIDDNNSKFKFDDDENLLLDEGSELFNWMETKFDFGTLEDINLLIQEDEDVKMDEPDVGSKRSSCGASPLSTSFEAGESIVEEEVELERVVCETRAKPYERPKRSTTSKTEVRKSRKRSQNRTAATRYRMKKREEAEVLSAEEERLKETNGELNKRVDDLSSEIKYLKGLLKEFVRAKRR</sequence>
<dbReference type="Gene3D" id="1.20.5.170">
    <property type="match status" value="1"/>
</dbReference>
<dbReference type="PROSITE" id="PS00036">
    <property type="entry name" value="BZIP_BASIC"/>
    <property type="match status" value="1"/>
</dbReference>
<dbReference type="eggNOG" id="KOG4571">
    <property type="taxonomic scope" value="Eukaryota"/>
</dbReference>
<reference evidence="11" key="1">
    <citation type="submission" date="2011-05" db="EMBL/GenBank/DDBJ databases">
        <authorList>
            <person name="Richards S.R."/>
            <person name="Qu J."/>
            <person name="Jiang H."/>
            <person name="Jhangiani S.N."/>
            <person name="Agravi P."/>
            <person name="Goodspeed R."/>
            <person name="Gross S."/>
            <person name="Mandapat C."/>
            <person name="Jackson L."/>
            <person name="Mathew T."/>
            <person name="Pu L."/>
            <person name="Thornton R."/>
            <person name="Saada N."/>
            <person name="Wilczek-Boney K.B."/>
            <person name="Lee S."/>
            <person name="Kovar C."/>
            <person name="Wu Y."/>
            <person name="Scherer S.E."/>
            <person name="Worley K.C."/>
            <person name="Muzny D.M."/>
            <person name="Gibbs R."/>
        </authorList>
    </citation>
    <scope>NUCLEOTIDE SEQUENCE</scope>
    <source>
        <strain evidence="11">Brora</strain>
    </source>
</reference>
<dbReference type="PANTHER" id="PTHR13044">
    <property type="entry name" value="ACTIVATING TRANSCRIPTION FACTOR ATF 4/5"/>
    <property type="match status" value="1"/>
</dbReference>
<evidence type="ECO:0000256" key="2">
    <source>
        <dbReference type="ARBA" id="ARBA00007163"/>
    </source>
</evidence>
<keyword evidence="6" id="KW-0539">Nucleus</keyword>
<organism evidence="10 11">
    <name type="scientific">Strigamia maritima</name>
    <name type="common">European centipede</name>
    <name type="synonym">Geophilus maritimus</name>
    <dbReference type="NCBI Taxonomy" id="126957"/>
    <lineage>
        <taxon>Eukaryota</taxon>
        <taxon>Metazoa</taxon>
        <taxon>Ecdysozoa</taxon>
        <taxon>Arthropoda</taxon>
        <taxon>Myriapoda</taxon>
        <taxon>Chilopoda</taxon>
        <taxon>Pleurostigmophora</taxon>
        <taxon>Geophilomorpha</taxon>
        <taxon>Linotaeniidae</taxon>
        <taxon>Strigamia</taxon>
    </lineage>
</organism>
<dbReference type="GO" id="GO:0001228">
    <property type="term" value="F:DNA-binding transcription activator activity, RNA polymerase II-specific"/>
    <property type="evidence" value="ECO:0007669"/>
    <property type="project" value="TreeGrafter"/>
</dbReference>
<dbReference type="EMBL" id="JH431789">
    <property type="status" value="NOT_ANNOTATED_CDS"/>
    <property type="molecule type" value="Genomic_DNA"/>
</dbReference>
<dbReference type="PROSITE" id="PS50217">
    <property type="entry name" value="BZIP"/>
    <property type="match status" value="1"/>
</dbReference>
<keyword evidence="3" id="KW-0805">Transcription regulation</keyword>
<feature type="domain" description="BZIP" evidence="9">
    <location>
        <begin position="157"/>
        <end position="220"/>
    </location>
</feature>
<dbReference type="Proteomes" id="UP000014500">
    <property type="component" value="Unassembled WGS sequence"/>
</dbReference>
<evidence type="ECO:0000256" key="8">
    <source>
        <dbReference type="SAM" id="MobiDB-lite"/>
    </source>
</evidence>
<keyword evidence="11" id="KW-1185">Reference proteome</keyword>
<keyword evidence="7" id="KW-0175">Coiled coil</keyword>
<evidence type="ECO:0000313" key="10">
    <source>
        <dbReference type="EnsemblMetazoa" id="SMAR007512-PA"/>
    </source>
</evidence>
<evidence type="ECO:0000256" key="1">
    <source>
        <dbReference type="ARBA" id="ARBA00004123"/>
    </source>
</evidence>
<dbReference type="SUPFAM" id="SSF57959">
    <property type="entry name" value="Leucine zipper domain"/>
    <property type="match status" value="1"/>
</dbReference>
<comment type="similarity">
    <text evidence="2">Belongs to the bZIP family.</text>
</comment>
<dbReference type="GO" id="GO:0005634">
    <property type="term" value="C:nucleus"/>
    <property type="evidence" value="ECO:0007669"/>
    <property type="project" value="UniProtKB-SubCell"/>
</dbReference>